<dbReference type="AlphaFoldDB" id="A0AAV4P9A2"/>
<protein>
    <submittedName>
        <fullName evidence="1">Uncharacterized protein</fullName>
    </submittedName>
</protein>
<dbReference type="Proteomes" id="UP001054945">
    <property type="component" value="Unassembled WGS sequence"/>
</dbReference>
<comment type="caution">
    <text evidence="1">The sequence shown here is derived from an EMBL/GenBank/DDBJ whole genome shotgun (WGS) entry which is preliminary data.</text>
</comment>
<keyword evidence="2" id="KW-1185">Reference proteome</keyword>
<name>A0AAV4P9A2_CAEEX</name>
<dbReference type="EMBL" id="BPLR01004269">
    <property type="protein sequence ID" value="GIX93583.1"/>
    <property type="molecule type" value="Genomic_DNA"/>
</dbReference>
<gene>
    <name evidence="1" type="ORF">CEXT_200061</name>
</gene>
<evidence type="ECO:0000313" key="1">
    <source>
        <dbReference type="EMBL" id="GIX93583.1"/>
    </source>
</evidence>
<sequence>PLHPYPTNSGLEIEYIFRSFYSASSVLSRFVRSIAKAAFCTNSYSPPPHPFFFRHPPVLCSCPKSH</sequence>
<proteinExistence type="predicted"/>
<reference evidence="1 2" key="1">
    <citation type="submission" date="2021-06" db="EMBL/GenBank/DDBJ databases">
        <title>Caerostris extrusa draft genome.</title>
        <authorList>
            <person name="Kono N."/>
            <person name="Arakawa K."/>
        </authorList>
    </citation>
    <scope>NUCLEOTIDE SEQUENCE [LARGE SCALE GENOMIC DNA]</scope>
</reference>
<organism evidence="1 2">
    <name type="scientific">Caerostris extrusa</name>
    <name type="common">Bark spider</name>
    <name type="synonym">Caerostris bankana</name>
    <dbReference type="NCBI Taxonomy" id="172846"/>
    <lineage>
        <taxon>Eukaryota</taxon>
        <taxon>Metazoa</taxon>
        <taxon>Ecdysozoa</taxon>
        <taxon>Arthropoda</taxon>
        <taxon>Chelicerata</taxon>
        <taxon>Arachnida</taxon>
        <taxon>Araneae</taxon>
        <taxon>Araneomorphae</taxon>
        <taxon>Entelegynae</taxon>
        <taxon>Araneoidea</taxon>
        <taxon>Araneidae</taxon>
        <taxon>Caerostris</taxon>
    </lineage>
</organism>
<feature type="non-terminal residue" evidence="1">
    <location>
        <position position="1"/>
    </location>
</feature>
<accession>A0AAV4P9A2</accession>
<evidence type="ECO:0000313" key="2">
    <source>
        <dbReference type="Proteomes" id="UP001054945"/>
    </source>
</evidence>